<dbReference type="Proteomes" id="UP000054815">
    <property type="component" value="Unassembled WGS sequence"/>
</dbReference>
<protein>
    <recommendedName>
        <fullName evidence="1">Serine-threonine/tyrosine-protein kinase catalytic domain-containing protein</fullName>
    </recommendedName>
</protein>
<organism evidence="2 3">
    <name type="scientific">Trichinella pseudospiralis</name>
    <name type="common">Parasitic roundworm</name>
    <dbReference type="NCBI Taxonomy" id="6337"/>
    <lineage>
        <taxon>Eukaryota</taxon>
        <taxon>Metazoa</taxon>
        <taxon>Ecdysozoa</taxon>
        <taxon>Nematoda</taxon>
        <taxon>Enoplea</taxon>
        <taxon>Dorylaimia</taxon>
        <taxon>Trichinellida</taxon>
        <taxon>Trichinellidae</taxon>
        <taxon>Trichinella</taxon>
    </lineage>
</organism>
<feature type="domain" description="Serine-threonine/tyrosine-protein kinase catalytic" evidence="1">
    <location>
        <begin position="30"/>
        <end position="65"/>
    </location>
</feature>
<dbReference type="InterPro" id="IPR001245">
    <property type="entry name" value="Ser-Thr/Tyr_kinase_cat_dom"/>
</dbReference>
<dbReference type="GO" id="GO:0004672">
    <property type="term" value="F:protein kinase activity"/>
    <property type="evidence" value="ECO:0007669"/>
    <property type="project" value="InterPro"/>
</dbReference>
<sequence length="67" mass="7737">MILSPCQYALICSCKSLLQWNISLIKKSYIALRNCLWKNNTVKIADFGLAREGEFYEMKGKETIPFC</sequence>
<reference evidence="2 3" key="1">
    <citation type="submission" date="2015-01" db="EMBL/GenBank/DDBJ databases">
        <title>Evolution of Trichinella species and genotypes.</title>
        <authorList>
            <person name="Korhonen P.K."/>
            <person name="Edoardo P."/>
            <person name="Giuseppe L.R."/>
            <person name="Gasser R.B."/>
        </authorList>
    </citation>
    <scope>NUCLEOTIDE SEQUENCE [LARGE SCALE GENOMIC DNA]</scope>
    <source>
        <strain evidence="2">ISS141</strain>
    </source>
</reference>
<accession>A0A0V0YI90</accession>
<dbReference type="Pfam" id="PF07714">
    <property type="entry name" value="PK_Tyr_Ser-Thr"/>
    <property type="match status" value="1"/>
</dbReference>
<dbReference type="AlphaFoldDB" id="A0A0V0YI90"/>
<name>A0A0V0YI90_TRIPS</name>
<evidence type="ECO:0000259" key="1">
    <source>
        <dbReference type="Pfam" id="PF07714"/>
    </source>
</evidence>
<proteinExistence type="predicted"/>
<evidence type="ECO:0000313" key="3">
    <source>
        <dbReference type="Proteomes" id="UP000054815"/>
    </source>
</evidence>
<comment type="caution">
    <text evidence="2">The sequence shown here is derived from an EMBL/GenBank/DDBJ whole genome shotgun (WGS) entry which is preliminary data.</text>
</comment>
<evidence type="ECO:0000313" key="2">
    <source>
        <dbReference type="EMBL" id="KRY00041.1"/>
    </source>
</evidence>
<dbReference type="EMBL" id="JYDU01000010">
    <property type="protein sequence ID" value="KRY00041.1"/>
    <property type="molecule type" value="Genomic_DNA"/>
</dbReference>
<gene>
    <name evidence="2" type="ORF">T4E_200</name>
</gene>